<evidence type="ECO:0000259" key="6">
    <source>
        <dbReference type="SMART" id="SM00385"/>
    </source>
</evidence>
<name>A0A0M9ESM0_FUSLA</name>
<proteinExistence type="inferred from homology"/>
<gene>
    <name evidence="7" type="ORF">FLAG1_08083</name>
</gene>
<dbReference type="GO" id="GO:0016538">
    <property type="term" value="F:cyclin-dependent protein serine/threonine kinase regulator activity"/>
    <property type="evidence" value="ECO:0007669"/>
    <property type="project" value="UniProtKB-ARBA"/>
</dbReference>
<comment type="similarity">
    <text evidence="1 5">Belongs to the cyclin family.</text>
</comment>
<dbReference type="GO" id="GO:0051301">
    <property type="term" value="P:cell division"/>
    <property type="evidence" value="ECO:0007669"/>
    <property type="project" value="UniProtKB-KW"/>
</dbReference>
<keyword evidence="3 5" id="KW-0195">Cyclin</keyword>
<feature type="domain" description="Cyclin-like" evidence="6">
    <location>
        <begin position="78"/>
        <end position="164"/>
    </location>
</feature>
<dbReference type="CDD" id="cd20559">
    <property type="entry name" value="CYCLIN_ScCLN_like"/>
    <property type="match status" value="1"/>
</dbReference>
<dbReference type="EMBL" id="JXCE01000222">
    <property type="protein sequence ID" value="KPA39068.1"/>
    <property type="molecule type" value="Genomic_DNA"/>
</dbReference>
<dbReference type="GO" id="GO:0051726">
    <property type="term" value="P:regulation of cell cycle"/>
    <property type="evidence" value="ECO:0007669"/>
    <property type="project" value="UniProtKB-ARBA"/>
</dbReference>
<dbReference type="AlphaFoldDB" id="A0A0M9ESM0"/>
<protein>
    <submittedName>
        <fullName evidence="7">G1 s-specific cyclin cln1</fullName>
    </submittedName>
</protein>
<feature type="domain" description="Cyclin-like" evidence="6">
    <location>
        <begin position="177"/>
        <end position="279"/>
    </location>
</feature>
<dbReference type="CDD" id="cd20537">
    <property type="entry name" value="CYCLIN_CCNO-like_rpt2"/>
    <property type="match status" value="1"/>
</dbReference>
<dbReference type="Gene3D" id="1.10.472.10">
    <property type="entry name" value="Cyclin-like"/>
    <property type="match status" value="2"/>
</dbReference>
<dbReference type="Proteomes" id="UP000037904">
    <property type="component" value="Unassembled WGS sequence"/>
</dbReference>
<dbReference type="GO" id="GO:0044843">
    <property type="term" value="P:cell cycle G1/S phase transition"/>
    <property type="evidence" value="ECO:0007669"/>
    <property type="project" value="UniProtKB-ARBA"/>
</dbReference>
<evidence type="ECO:0000256" key="5">
    <source>
        <dbReference type="RuleBase" id="RU000383"/>
    </source>
</evidence>
<keyword evidence="4" id="KW-0131">Cell cycle</keyword>
<evidence type="ECO:0000313" key="7">
    <source>
        <dbReference type="EMBL" id="KPA39068.1"/>
    </source>
</evidence>
<evidence type="ECO:0000313" key="8">
    <source>
        <dbReference type="Proteomes" id="UP000037904"/>
    </source>
</evidence>
<accession>A0A0M9ESM0</accession>
<dbReference type="PANTHER" id="PTHR10177">
    <property type="entry name" value="CYCLINS"/>
    <property type="match status" value="1"/>
</dbReference>
<evidence type="ECO:0000256" key="4">
    <source>
        <dbReference type="ARBA" id="ARBA00023306"/>
    </source>
</evidence>
<dbReference type="InterPro" id="IPR004367">
    <property type="entry name" value="Cyclin_C-dom"/>
</dbReference>
<evidence type="ECO:0000256" key="3">
    <source>
        <dbReference type="ARBA" id="ARBA00023127"/>
    </source>
</evidence>
<dbReference type="InterPro" id="IPR006671">
    <property type="entry name" value="Cyclin_N"/>
</dbReference>
<keyword evidence="8" id="KW-1185">Reference proteome</keyword>
<evidence type="ECO:0000256" key="1">
    <source>
        <dbReference type="ARBA" id="ARBA00008742"/>
    </source>
</evidence>
<dbReference type="InterPro" id="IPR013763">
    <property type="entry name" value="Cyclin-like_dom"/>
</dbReference>
<dbReference type="SUPFAM" id="SSF47954">
    <property type="entry name" value="Cyclin-like"/>
    <property type="match status" value="2"/>
</dbReference>
<comment type="caution">
    <text evidence="7">The sequence shown here is derived from an EMBL/GenBank/DDBJ whole genome shotgun (WGS) entry which is preliminary data.</text>
</comment>
<dbReference type="FunFam" id="1.10.472.10:FF:000010">
    <property type="entry name" value="G1/S-specific cyclin Cln1"/>
    <property type="match status" value="1"/>
</dbReference>
<sequence length="300" mass="33537">MNSFTNIVGGGGQCSAGVRIAGLYHDSLDSEGPLPAEHERMEQLDRQLHYMEDKGLPDVSAIDSQVDDLWSMRPELIELLIDAHASFALLPQTLFLAINLLDRYCSKQTVYGKYYKLAGYSALLIASKFLDHPDDTPHVQALHTLCQGDYDYSMFIKMERHILTTLDWSIGCATVDAFLQLMAAMEGHDEEVRHMATYLCELSLSYRTFVATKPSVMARSCLAVAGFILGRAGEHLGLWNAIDYWILSAFCNPSEFPSEAAAHKYSGGNLSQVSQKLKAFRDQRASLLRTTEDGRYPLRL</sequence>
<reference evidence="7 8" key="1">
    <citation type="submission" date="2015-04" db="EMBL/GenBank/DDBJ databases">
        <title>The draft genome sequence of Fusarium langsethiae, a T-2/HT-2 mycotoxin producer.</title>
        <authorList>
            <person name="Lysoe E."/>
            <person name="Divon H.H."/>
            <person name="Terzi V."/>
            <person name="Orru L."/>
            <person name="Lamontanara A."/>
            <person name="Kolseth A.-K."/>
            <person name="Frandsen R.J."/>
            <person name="Nielsen K."/>
            <person name="Thrane U."/>
        </authorList>
    </citation>
    <scope>NUCLEOTIDE SEQUENCE [LARGE SCALE GENOMIC DNA]</scope>
    <source>
        <strain evidence="7 8">Fl201059</strain>
    </source>
</reference>
<organism evidence="7 8">
    <name type="scientific">Fusarium langsethiae</name>
    <dbReference type="NCBI Taxonomy" id="179993"/>
    <lineage>
        <taxon>Eukaryota</taxon>
        <taxon>Fungi</taxon>
        <taxon>Dikarya</taxon>
        <taxon>Ascomycota</taxon>
        <taxon>Pezizomycotina</taxon>
        <taxon>Sordariomycetes</taxon>
        <taxon>Hypocreomycetidae</taxon>
        <taxon>Hypocreales</taxon>
        <taxon>Nectriaceae</taxon>
        <taxon>Fusarium</taxon>
    </lineage>
</organism>
<evidence type="ECO:0000256" key="2">
    <source>
        <dbReference type="ARBA" id="ARBA00022618"/>
    </source>
</evidence>
<dbReference type="SMART" id="SM00385">
    <property type="entry name" value="CYCLIN"/>
    <property type="match status" value="2"/>
</dbReference>
<dbReference type="InterPro" id="IPR036915">
    <property type="entry name" value="Cyclin-like_sf"/>
</dbReference>
<keyword evidence="2" id="KW-0132">Cell division</keyword>
<dbReference type="Pfam" id="PF02984">
    <property type="entry name" value="Cyclin_C"/>
    <property type="match status" value="1"/>
</dbReference>
<dbReference type="InterPro" id="IPR039361">
    <property type="entry name" value="Cyclin"/>
</dbReference>
<dbReference type="Pfam" id="PF00134">
    <property type="entry name" value="Cyclin_N"/>
    <property type="match status" value="1"/>
</dbReference>